<reference evidence="1 2" key="1">
    <citation type="submission" date="2021-06" db="EMBL/GenBank/DDBJ databases">
        <title>Chromosome-level genome assembly of the red-tail catfish (Hemibagrus wyckioides).</title>
        <authorList>
            <person name="Shao F."/>
        </authorList>
    </citation>
    <scope>NUCLEOTIDE SEQUENCE [LARGE SCALE GENOMIC DNA]</scope>
    <source>
        <strain evidence="1">EC202008001</strain>
        <tissue evidence="1">Blood</tissue>
    </source>
</reference>
<dbReference type="AlphaFoldDB" id="A0A9D3N713"/>
<keyword evidence="2" id="KW-1185">Reference proteome</keyword>
<accession>A0A9D3N713</accession>
<protein>
    <submittedName>
        <fullName evidence="1">Uncharacterized protein</fullName>
    </submittedName>
</protein>
<dbReference type="Proteomes" id="UP000824219">
    <property type="component" value="Linkage Group LG24"/>
</dbReference>
<proteinExistence type="predicted"/>
<evidence type="ECO:0000313" key="2">
    <source>
        <dbReference type="Proteomes" id="UP000824219"/>
    </source>
</evidence>
<evidence type="ECO:0000313" key="1">
    <source>
        <dbReference type="EMBL" id="KAG7317094.1"/>
    </source>
</evidence>
<dbReference type="EMBL" id="JAHKSW010000024">
    <property type="protein sequence ID" value="KAG7317094.1"/>
    <property type="molecule type" value="Genomic_DNA"/>
</dbReference>
<name>A0A9D3N713_9TELE</name>
<comment type="caution">
    <text evidence="1">The sequence shown here is derived from an EMBL/GenBank/DDBJ whole genome shotgun (WGS) entry which is preliminary data.</text>
</comment>
<organism evidence="1 2">
    <name type="scientific">Hemibagrus wyckioides</name>
    <dbReference type="NCBI Taxonomy" id="337641"/>
    <lineage>
        <taxon>Eukaryota</taxon>
        <taxon>Metazoa</taxon>
        <taxon>Chordata</taxon>
        <taxon>Craniata</taxon>
        <taxon>Vertebrata</taxon>
        <taxon>Euteleostomi</taxon>
        <taxon>Actinopterygii</taxon>
        <taxon>Neopterygii</taxon>
        <taxon>Teleostei</taxon>
        <taxon>Ostariophysi</taxon>
        <taxon>Siluriformes</taxon>
        <taxon>Bagridae</taxon>
        <taxon>Hemibagrus</taxon>
    </lineage>
</organism>
<sequence length="90" mass="10291">MHKNREFVWKRTNQELLHVVSRRSSARINWQAGFSISQGVSEPRCCTETGCCSLLISNGLHKKIHHRGNRRIYPFPTADTASKVLAVSRE</sequence>
<gene>
    <name evidence="1" type="ORF">KOW79_019392</name>
</gene>